<accession>A0ABW5LTU0</accession>
<evidence type="ECO:0000259" key="1">
    <source>
        <dbReference type="Pfam" id="PF12867"/>
    </source>
</evidence>
<evidence type="ECO:0000313" key="3">
    <source>
        <dbReference type="Proteomes" id="UP001597508"/>
    </source>
</evidence>
<feature type="domain" description="DinB-like" evidence="1">
    <location>
        <begin position="31"/>
        <end position="162"/>
    </location>
</feature>
<organism evidence="2 3">
    <name type="scientific">Pseudotenacibaculum haliotis</name>
    <dbReference type="NCBI Taxonomy" id="1862138"/>
    <lineage>
        <taxon>Bacteria</taxon>
        <taxon>Pseudomonadati</taxon>
        <taxon>Bacteroidota</taxon>
        <taxon>Flavobacteriia</taxon>
        <taxon>Flavobacteriales</taxon>
        <taxon>Flavobacteriaceae</taxon>
        <taxon>Pseudotenacibaculum</taxon>
    </lineage>
</organism>
<dbReference type="Gene3D" id="1.20.120.450">
    <property type="entry name" value="dinb family like domain"/>
    <property type="match status" value="1"/>
</dbReference>
<name>A0ABW5LTU0_9FLAO</name>
<dbReference type="Proteomes" id="UP001597508">
    <property type="component" value="Unassembled WGS sequence"/>
</dbReference>
<proteinExistence type="predicted"/>
<gene>
    <name evidence="2" type="ORF">ACFSRZ_11560</name>
</gene>
<dbReference type="InterPro" id="IPR024775">
    <property type="entry name" value="DinB-like"/>
</dbReference>
<reference evidence="3" key="1">
    <citation type="journal article" date="2019" name="Int. J. Syst. Evol. Microbiol.">
        <title>The Global Catalogue of Microorganisms (GCM) 10K type strain sequencing project: providing services to taxonomists for standard genome sequencing and annotation.</title>
        <authorList>
            <consortium name="The Broad Institute Genomics Platform"/>
            <consortium name="The Broad Institute Genome Sequencing Center for Infectious Disease"/>
            <person name="Wu L."/>
            <person name="Ma J."/>
        </authorList>
    </citation>
    <scope>NUCLEOTIDE SEQUENCE [LARGE SCALE GENOMIC DNA]</scope>
    <source>
        <strain evidence="3">KCTC 52127</strain>
    </source>
</reference>
<dbReference type="InterPro" id="IPR034660">
    <property type="entry name" value="DinB/YfiT-like"/>
</dbReference>
<dbReference type="Pfam" id="PF12867">
    <property type="entry name" value="DinB_2"/>
    <property type="match status" value="1"/>
</dbReference>
<keyword evidence="3" id="KW-1185">Reference proteome</keyword>
<dbReference type="SUPFAM" id="SSF109854">
    <property type="entry name" value="DinB/YfiT-like putative metalloenzymes"/>
    <property type="match status" value="1"/>
</dbReference>
<dbReference type="EMBL" id="JBHULH010000004">
    <property type="protein sequence ID" value="MFD2568014.1"/>
    <property type="molecule type" value="Genomic_DNA"/>
</dbReference>
<dbReference type="RefSeq" id="WP_379666717.1">
    <property type="nucleotide sequence ID" value="NZ_JBHULH010000004.1"/>
</dbReference>
<comment type="caution">
    <text evidence="2">The sequence shown here is derived from an EMBL/GenBank/DDBJ whole genome shotgun (WGS) entry which is preliminary data.</text>
</comment>
<evidence type="ECO:0000313" key="2">
    <source>
        <dbReference type="EMBL" id="MFD2568014.1"/>
    </source>
</evidence>
<sequence length="169" mass="19551">MVPENEYNPYYKPYIHDLASSGKSITQVLIESQKEVNAVLATLPEDKELYRYAEGKWTIKELLQHAIDTERIFNYRALRFARNDKTSLQGFEQDDYNDVSNANDRNFKEILSEFNAVRMSTILMYQSFSEEALTRIGTASGSPMSVRALGYLSAGHVNHHLRVFQERYL</sequence>
<protein>
    <submittedName>
        <fullName evidence="2">DinB family protein</fullName>
    </submittedName>
</protein>